<dbReference type="Proteomes" id="UP000003986">
    <property type="component" value="Unassembled WGS sequence"/>
</dbReference>
<sequence>MTTRAIMGECYGRRPTWGWLGERIFDLVMRQKRGIR</sequence>
<organism evidence="1 2">
    <name type="scientific">Streptomyces filamentosus NRRL 15998</name>
    <dbReference type="NCBI Taxonomy" id="457431"/>
    <lineage>
        <taxon>Bacteria</taxon>
        <taxon>Bacillati</taxon>
        <taxon>Actinomycetota</taxon>
        <taxon>Actinomycetes</taxon>
        <taxon>Kitasatosporales</taxon>
        <taxon>Streptomycetaceae</taxon>
        <taxon>Streptomyces</taxon>
    </lineage>
</organism>
<name>D6AG13_STRFL</name>
<evidence type="ECO:0000313" key="2">
    <source>
        <dbReference type="Proteomes" id="UP000003986"/>
    </source>
</evidence>
<reference evidence="2" key="1">
    <citation type="submission" date="2008-10" db="EMBL/GenBank/DDBJ databases">
        <authorList>
            <person name="Molnar K."/>
        </authorList>
    </citation>
    <scope>NUCLEOTIDE SEQUENCE [LARGE SCALE GENOMIC DNA]</scope>
    <source>
        <strain evidence="2">NRRL 15998</strain>
    </source>
</reference>
<evidence type="ECO:0000313" key="1">
    <source>
        <dbReference type="EMBL" id="EFE74846.2"/>
    </source>
</evidence>
<dbReference type="AlphaFoldDB" id="D6AG13"/>
<proteinExistence type="predicted"/>
<reference evidence="2" key="2">
    <citation type="submission" date="2008-12" db="EMBL/GenBank/DDBJ databases">
        <title>Annotation of Streptomyces roseosporus strain NRRL 15998.</title>
        <authorList>
            <consortium name="The Broad Institute Genome Sequencing Platform"/>
            <consortium name="Broad Institute Microbial Sequencing Center"/>
            <person name="Fischbach M."/>
            <person name="Ward D."/>
            <person name="Young S."/>
            <person name="Kodira C.D."/>
            <person name="Zeng Q."/>
            <person name="Koehrsen M."/>
            <person name="Godfrey P."/>
            <person name="Alvarado L."/>
            <person name="Berlin A.M."/>
            <person name="Borenstein D."/>
            <person name="Chen Z."/>
            <person name="Engels R."/>
            <person name="Freedman E."/>
            <person name="Gellesch M."/>
            <person name="Goldberg J."/>
            <person name="Griggs A."/>
            <person name="Gujja S."/>
            <person name="Heiman D.I."/>
            <person name="Hepburn T.A."/>
            <person name="Howarth C."/>
            <person name="Jen D."/>
            <person name="Larson L."/>
            <person name="Lewis B."/>
            <person name="Mehta T."/>
            <person name="Park D."/>
            <person name="Pearson M."/>
            <person name="Roberts A."/>
            <person name="Saif S."/>
            <person name="Shea T.D."/>
            <person name="Shenoy N."/>
            <person name="Sisk P."/>
            <person name="Stolte C."/>
            <person name="Sykes S.N."/>
            <person name="Walk T."/>
            <person name="White J."/>
            <person name="Yandava C."/>
            <person name="Straight P."/>
            <person name="Clardy J."/>
            <person name="Hung D."/>
            <person name="Kolter R."/>
            <person name="Mekalanos J."/>
            <person name="Walker S."/>
            <person name="Walsh C.T."/>
            <person name="Wieland B.L.C."/>
            <person name="Ilzarbe M."/>
            <person name="Galagan J."/>
            <person name="Nusbaum C."/>
            <person name="Birren B."/>
        </authorList>
    </citation>
    <scope>NUCLEOTIDE SEQUENCE [LARGE SCALE GENOMIC DNA]</scope>
    <source>
        <strain evidence="2">NRRL 15998</strain>
    </source>
</reference>
<dbReference type="EMBL" id="DS999644">
    <property type="protein sequence ID" value="EFE74846.2"/>
    <property type="molecule type" value="Genomic_DNA"/>
</dbReference>
<protein>
    <submittedName>
        <fullName evidence="1">Predicted protein</fullName>
    </submittedName>
</protein>
<accession>D6AG13</accession>
<gene>
    <name evidence="1" type="ORF">SSGG_02211</name>
</gene>